<evidence type="ECO:0000313" key="1">
    <source>
        <dbReference type="EMBL" id="KAH7843355.1"/>
    </source>
</evidence>
<organism evidence="1 2">
    <name type="scientific">Vaccinium darrowii</name>
    <dbReference type="NCBI Taxonomy" id="229202"/>
    <lineage>
        <taxon>Eukaryota</taxon>
        <taxon>Viridiplantae</taxon>
        <taxon>Streptophyta</taxon>
        <taxon>Embryophyta</taxon>
        <taxon>Tracheophyta</taxon>
        <taxon>Spermatophyta</taxon>
        <taxon>Magnoliopsida</taxon>
        <taxon>eudicotyledons</taxon>
        <taxon>Gunneridae</taxon>
        <taxon>Pentapetalae</taxon>
        <taxon>asterids</taxon>
        <taxon>Ericales</taxon>
        <taxon>Ericaceae</taxon>
        <taxon>Vaccinioideae</taxon>
        <taxon>Vaccinieae</taxon>
        <taxon>Vaccinium</taxon>
    </lineage>
</organism>
<keyword evidence="2" id="KW-1185">Reference proteome</keyword>
<dbReference type="EMBL" id="CM037151">
    <property type="protein sequence ID" value="KAH7843355.1"/>
    <property type="molecule type" value="Genomic_DNA"/>
</dbReference>
<comment type="caution">
    <text evidence="1">The sequence shown here is derived from an EMBL/GenBank/DDBJ whole genome shotgun (WGS) entry which is preliminary data.</text>
</comment>
<proteinExistence type="predicted"/>
<sequence>MAILRKCPEAADSYDENGRNILHISVEQKHRFVYDYLMSSLDFKNRMLADVDSQGNTILHLATCRLGSPNATNQMAIDGNGGQLNVPLHSGEEGESLAVLTQMSWDVLWFKRVKNDTYPHLWYHHNSDGNLAEELFERNHSTLLRKAENAAKNVSSNGVVLTVLLGTINFAALFTLPGGFDGNTGLPVLFKTNKPELELFMIYLLLALGFTAIALVGLLLVPYSRFESKDFYLAIPMKLAVSQTCIVYCTYFTVAAFGQGYILEGEPLKTLAATIVDPVEEEFNLKLVTGASVHTHVALRCGGVDTSGGDMSKFRPTKDFGSGDAVWTDGGQDCVPDIGWRG</sequence>
<dbReference type="Proteomes" id="UP000828048">
    <property type="component" value="Chromosome 1"/>
</dbReference>
<protein>
    <submittedName>
        <fullName evidence="1">Uncharacterized protein</fullName>
    </submittedName>
</protein>
<name>A0ACB7XR43_9ERIC</name>
<reference evidence="1 2" key="1">
    <citation type="journal article" date="2021" name="Hortic Res">
        <title>High-quality reference genome and annotation aids understanding of berry development for evergreen blueberry (Vaccinium darrowii).</title>
        <authorList>
            <person name="Yu J."/>
            <person name="Hulse-Kemp A.M."/>
            <person name="Babiker E."/>
            <person name="Staton M."/>
        </authorList>
    </citation>
    <scope>NUCLEOTIDE SEQUENCE [LARGE SCALE GENOMIC DNA]</scope>
    <source>
        <strain evidence="2">cv. NJ 8807/NJ 8810</strain>
        <tissue evidence="1">Young leaf</tissue>
    </source>
</reference>
<accession>A0ACB7XR43</accession>
<gene>
    <name evidence="1" type="ORF">Vadar_015643</name>
</gene>
<evidence type="ECO:0000313" key="2">
    <source>
        <dbReference type="Proteomes" id="UP000828048"/>
    </source>
</evidence>